<feature type="chain" id="PRO_5038758569" evidence="1">
    <location>
        <begin position="22"/>
        <end position="966"/>
    </location>
</feature>
<name>A0A9D8KYM8_9GAMM</name>
<dbReference type="GO" id="GO:0005975">
    <property type="term" value="P:carbohydrate metabolic process"/>
    <property type="evidence" value="ECO:0007669"/>
    <property type="project" value="InterPro"/>
</dbReference>
<dbReference type="Gene3D" id="2.60.120.260">
    <property type="entry name" value="Galactose-binding domain-like"/>
    <property type="match status" value="2"/>
</dbReference>
<dbReference type="Pfam" id="PF06202">
    <property type="entry name" value="GDE_C"/>
    <property type="match status" value="1"/>
</dbReference>
<organism evidence="3 4">
    <name type="scientific">Stenotrophomonas nitritireducens</name>
    <dbReference type="NCBI Taxonomy" id="83617"/>
    <lineage>
        <taxon>Bacteria</taxon>
        <taxon>Pseudomonadati</taxon>
        <taxon>Pseudomonadota</taxon>
        <taxon>Gammaproteobacteria</taxon>
        <taxon>Lysobacterales</taxon>
        <taxon>Lysobacteraceae</taxon>
        <taxon>Stenotrophomonas</taxon>
    </lineage>
</organism>
<feature type="signal peptide" evidence="1">
    <location>
        <begin position="1"/>
        <end position="21"/>
    </location>
</feature>
<feature type="non-terminal residue" evidence="3">
    <location>
        <position position="966"/>
    </location>
</feature>
<dbReference type="SUPFAM" id="SSF48208">
    <property type="entry name" value="Six-hairpin glycosidases"/>
    <property type="match status" value="1"/>
</dbReference>
<reference evidence="3" key="1">
    <citation type="submission" date="2021-02" db="EMBL/GenBank/DDBJ databases">
        <title>Thiocyanate and organic carbon inputs drive convergent selection for specific autotrophic Afipia and Thiobacillus strains within complex microbiomes.</title>
        <authorList>
            <person name="Huddy R.J."/>
            <person name="Sachdeva R."/>
            <person name="Kadzinga F."/>
            <person name="Kantor R.S."/>
            <person name="Harrison S.T.L."/>
            <person name="Banfield J.F."/>
        </authorList>
    </citation>
    <scope>NUCLEOTIDE SEQUENCE</scope>
    <source>
        <strain evidence="3">SCN18_10_11_15_R1_P_69_7</strain>
    </source>
</reference>
<dbReference type="Gene3D" id="1.50.10.10">
    <property type="match status" value="1"/>
</dbReference>
<dbReference type="Proteomes" id="UP000664815">
    <property type="component" value="Unassembled WGS sequence"/>
</dbReference>
<comment type="caution">
    <text evidence="3">The sequence shown here is derived from an EMBL/GenBank/DDBJ whole genome shotgun (WGS) entry which is preliminary data.</text>
</comment>
<dbReference type="InterPro" id="IPR008928">
    <property type="entry name" value="6-hairpin_glycosidase_sf"/>
</dbReference>
<dbReference type="InterPro" id="IPR000421">
    <property type="entry name" value="FA58C"/>
</dbReference>
<evidence type="ECO:0000313" key="3">
    <source>
        <dbReference type="EMBL" id="MBN8799726.1"/>
    </source>
</evidence>
<dbReference type="InterPro" id="IPR012341">
    <property type="entry name" value="6hp_glycosidase-like_sf"/>
</dbReference>
<keyword evidence="1" id="KW-0732">Signal</keyword>
<accession>A0A9D8KYM8</accession>
<evidence type="ECO:0000259" key="2">
    <source>
        <dbReference type="PROSITE" id="PS50022"/>
    </source>
</evidence>
<dbReference type="InterPro" id="IPR008979">
    <property type="entry name" value="Galactose-bd-like_sf"/>
</dbReference>
<dbReference type="Pfam" id="PF00754">
    <property type="entry name" value="F5_F8_type_C"/>
    <property type="match status" value="1"/>
</dbReference>
<evidence type="ECO:0000256" key="1">
    <source>
        <dbReference type="SAM" id="SignalP"/>
    </source>
</evidence>
<proteinExistence type="predicted"/>
<dbReference type="AlphaFoldDB" id="A0A9D8KYM8"/>
<dbReference type="PROSITE" id="PS50022">
    <property type="entry name" value="FA58C_3"/>
    <property type="match status" value="1"/>
</dbReference>
<dbReference type="SUPFAM" id="SSF49785">
    <property type="entry name" value="Galactose-binding domain-like"/>
    <property type="match status" value="2"/>
</dbReference>
<evidence type="ECO:0000313" key="4">
    <source>
        <dbReference type="Proteomes" id="UP000664815"/>
    </source>
</evidence>
<gene>
    <name evidence="3" type="ORF">J0H45_10305</name>
</gene>
<dbReference type="EMBL" id="JAFKMG010000937">
    <property type="protein sequence ID" value="MBN8799726.1"/>
    <property type="molecule type" value="Genomic_DNA"/>
</dbReference>
<sequence length="966" mass="107206">MKKHLALLLFSIAALAGNGLAAEGGSRVLAKFDDIGAWQLVTSPQVSGSLRPVSGNGGRALCLDYDFHEVSGYAGIRRRLDVTWPENYQVSFGLRGDSPANDLQFKLIDASGDNVWWVNRGGYAFPKNWTRVSYRKRHIEKAWGPGQDKILRRSAAVEFTIYSKVGGKGTVCFDQLTLQPLPREDTSALTASVIADTATALQQRIADGKPDTVWISGGVKQQTVSLDLGKVREFGGAVIQWVPGLEASRYTVQASSDGRDWRRLREVTAGGGGRDWLALPETEARYLRFDLIDGPSWRYGIRDISLKPLDFADTPNDFVRSVARDLPRGALPRGFSGEQAYWTLLGLDGGREQALMGEDGTLEAVRAGFSIEPFVVLDGKVLGWADVTTGQRLQDGYLPVPSVDWKHDKFDLQVTGFVQGRPEQAQLVARYRLHNPDKVAHEYRLALAVRPFQVNPPSQFLNTVGGVSRIERLAIQGGQVAVNGQPRVFAATPPDAGFASAFDSKLDVTHLADKTLPGTREVNDPTGLASGAMLYTWKLEPGQSREVALVLPQTGAWAMPAGFDADKAQQQVAAMWRQKLDQVRLQLPDADQPLADTLRTALAHMLISRVGPSLQPGTRSYARSWIRDGAMISEGLLRLGREDAVRQYLDWYAPYQFDSGMVPCCVDARGSDPVQENDCHGELIHAIAEYWRHTGDTAFLQRMWPHVLAAWGYMEDLRLSERSEDNRARNPGFYGMMPASISHEGYSAKPVHSYWDDFWALRGYKDAADMAVALGLATEAEAMAASRDQFRQDLDDSLRATMAAHRIDYLPGSVELGDFDATSTTIALAPGGEQGRLPQPALDNTFERYWRQFVERRDGKRQWKDYTPYEWRNVGAFVRLGWRERAWEASEFFFKDRAPPAWNQWAEVVSSTPRTPFFVGDLPHAWVASDFVRSALDMFAYEREIDDAIVLAAGVPATWLAGKGVA</sequence>
<dbReference type="InterPro" id="IPR032790">
    <property type="entry name" value="GDE_C"/>
</dbReference>
<feature type="domain" description="F5/8 type C" evidence="2">
    <location>
        <begin position="172"/>
        <end position="289"/>
    </location>
</feature>
<protein>
    <submittedName>
        <fullName evidence="3">Discoidin domain-containing protein</fullName>
    </submittedName>
</protein>